<accession>A0A2G9H7D7</accession>
<dbReference type="EMBL" id="NKXS01002483">
    <property type="protein sequence ID" value="PIN13432.1"/>
    <property type="molecule type" value="Genomic_DNA"/>
</dbReference>
<evidence type="ECO:0000256" key="4">
    <source>
        <dbReference type="ARBA" id="ARBA00012867"/>
    </source>
</evidence>
<proteinExistence type="inferred from homology"/>
<dbReference type="GO" id="GO:0004729">
    <property type="term" value="F:oxygen-dependent protoporphyrinogen oxidase activity"/>
    <property type="evidence" value="ECO:0007669"/>
    <property type="project" value="UniProtKB-UniRule"/>
</dbReference>
<feature type="domain" description="Amine oxidase" evidence="9">
    <location>
        <begin position="1"/>
        <end position="118"/>
    </location>
</feature>
<comment type="caution">
    <text evidence="10">The sequence shown here is derived from an EMBL/GenBank/DDBJ whole genome shotgun (WGS) entry which is preliminary data.</text>
</comment>
<dbReference type="InterPro" id="IPR004572">
    <property type="entry name" value="Protoporphyrinogen_oxidase"/>
</dbReference>
<dbReference type="InterPro" id="IPR036188">
    <property type="entry name" value="FAD/NAD-bd_sf"/>
</dbReference>
<comment type="subcellular location">
    <subcellularLocation>
        <location evidence="7">Plastid</location>
        <location evidence="7">Chloroplast</location>
    </subcellularLocation>
</comment>
<dbReference type="InterPro" id="IPR002937">
    <property type="entry name" value="Amino_oxidase"/>
</dbReference>
<evidence type="ECO:0000313" key="11">
    <source>
        <dbReference type="Proteomes" id="UP000231279"/>
    </source>
</evidence>
<keyword evidence="11" id="KW-1185">Reference proteome</keyword>
<dbReference type="Pfam" id="PF01593">
    <property type="entry name" value="Amino_oxidase"/>
    <property type="match status" value="1"/>
</dbReference>
<feature type="region of interest" description="Disordered" evidence="8">
    <location>
        <begin position="27"/>
        <end position="50"/>
    </location>
</feature>
<comment type="cofactor">
    <cofactor evidence="7">
        <name>FAD</name>
        <dbReference type="ChEBI" id="CHEBI:57692"/>
    </cofactor>
    <text evidence="7">Binds 1 FAD per subunit.</text>
</comment>
<gene>
    <name evidence="10" type="ORF">CDL12_13958</name>
</gene>
<protein>
    <recommendedName>
        <fullName evidence="4 7">Protoporphyrinogen oxidase</fullName>
        <ecNumber evidence="4 7">1.3.3.4</ecNumber>
    </recommendedName>
</protein>
<keyword evidence="7" id="KW-0350">Heme biosynthesis</keyword>
<keyword evidence="5 7" id="KW-0627">Porphyrin biosynthesis</keyword>
<comment type="catalytic activity">
    <reaction evidence="6 7">
        <text>protoporphyrinogen IX + 3 O2 = protoporphyrin IX + 3 H2O2</text>
        <dbReference type="Rhea" id="RHEA:25576"/>
        <dbReference type="ChEBI" id="CHEBI:15379"/>
        <dbReference type="ChEBI" id="CHEBI:16240"/>
        <dbReference type="ChEBI" id="CHEBI:57306"/>
        <dbReference type="ChEBI" id="CHEBI:57307"/>
        <dbReference type="EC" id="1.3.3.4"/>
    </reaction>
</comment>
<dbReference type="NCBIfam" id="TIGR00562">
    <property type="entry name" value="proto_IX_ox"/>
    <property type="match status" value="1"/>
</dbReference>
<dbReference type="Gene3D" id="3.50.50.60">
    <property type="entry name" value="FAD/NAD(P)-binding domain"/>
    <property type="match status" value="1"/>
</dbReference>
<dbReference type="Proteomes" id="UP000231279">
    <property type="component" value="Unassembled WGS sequence"/>
</dbReference>
<dbReference type="UniPathway" id="UPA00251">
    <property type="reaction ID" value="UER00324"/>
</dbReference>
<dbReference type="GO" id="GO:0009507">
    <property type="term" value="C:chloroplast"/>
    <property type="evidence" value="ECO:0007669"/>
    <property type="project" value="UniProtKB-SubCell"/>
</dbReference>
<comment type="pathway">
    <text evidence="2 7">Porphyrin-containing compound metabolism; protoporphyrin-IX biosynthesis; protoporphyrin-IX from protoporphyrinogen-IX: step 1/1.</text>
</comment>
<evidence type="ECO:0000256" key="2">
    <source>
        <dbReference type="ARBA" id="ARBA00005073"/>
    </source>
</evidence>
<reference evidence="11" key="1">
    <citation type="journal article" date="2018" name="Gigascience">
        <title>Genome assembly of the Pink Ipe (Handroanthus impetiginosus, Bignoniaceae), a highly valued, ecologically keystone Neotropical timber forest tree.</title>
        <authorList>
            <person name="Silva-Junior O.B."/>
            <person name="Grattapaglia D."/>
            <person name="Novaes E."/>
            <person name="Collevatti R.G."/>
        </authorList>
    </citation>
    <scope>NUCLEOTIDE SEQUENCE [LARGE SCALE GENOMIC DNA]</scope>
    <source>
        <strain evidence="11">cv. UFG-1</strain>
    </source>
</reference>
<keyword evidence="7" id="KW-0274">FAD</keyword>
<dbReference type="EC" id="1.3.3.4" evidence="4 7"/>
<comment type="similarity">
    <text evidence="3 7">Belongs to the protoporphyrinogen/coproporphyrinogen oxidase family. Protoporphyrinogen oxidase subfamily.</text>
</comment>
<evidence type="ECO:0000259" key="9">
    <source>
        <dbReference type="Pfam" id="PF01593"/>
    </source>
</evidence>
<sequence>MKAAFGKVWKLEQNGGSIIGGTFKAIQEKSSSPKAPRDPRLPKPKGQTVGSFRRGLATLPHAISSSLGNKVKLSWKLMTITTLDNGGYSLTYETPRGRVYLQCRSVVMTVPSYVASTILHPLSVCSLYISS</sequence>
<evidence type="ECO:0000256" key="5">
    <source>
        <dbReference type="ARBA" id="ARBA00023244"/>
    </source>
</evidence>
<dbReference type="OrthoDB" id="419752at2759"/>
<keyword evidence="7 10" id="KW-0560">Oxidoreductase</keyword>
<keyword evidence="7" id="KW-0285">Flavoprotein</keyword>
<name>A0A2G9H7D7_9LAMI</name>
<dbReference type="STRING" id="429701.A0A2G9H7D7"/>
<dbReference type="SUPFAM" id="SSF51905">
    <property type="entry name" value="FAD/NAD(P)-binding domain"/>
    <property type="match status" value="1"/>
</dbReference>
<evidence type="ECO:0000256" key="8">
    <source>
        <dbReference type="SAM" id="MobiDB-lite"/>
    </source>
</evidence>
<evidence type="ECO:0000313" key="10">
    <source>
        <dbReference type="EMBL" id="PIN13432.1"/>
    </source>
</evidence>
<evidence type="ECO:0000256" key="7">
    <source>
        <dbReference type="RuleBase" id="RU367069"/>
    </source>
</evidence>
<evidence type="ECO:0000256" key="1">
    <source>
        <dbReference type="ARBA" id="ARBA00002600"/>
    </source>
</evidence>
<dbReference type="GO" id="GO:0006782">
    <property type="term" value="P:protoporphyrinogen IX biosynthetic process"/>
    <property type="evidence" value="ECO:0007669"/>
    <property type="project" value="UniProtKB-UniRule"/>
</dbReference>
<organism evidence="10 11">
    <name type="scientific">Handroanthus impetiginosus</name>
    <dbReference type="NCBI Taxonomy" id="429701"/>
    <lineage>
        <taxon>Eukaryota</taxon>
        <taxon>Viridiplantae</taxon>
        <taxon>Streptophyta</taxon>
        <taxon>Embryophyta</taxon>
        <taxon>Tracheophyta</taxon>
        <taxon>Spermatophyta</taxon>
        <taxon>Magnoliopsida</taxon>
        <taxon>eudicotyledons</taxon>
        <taxon>Gunneridae</taxon>
        <taxon>Pentapetalae</taxon>
        <taxon>asterids</taxon>
        <taxon>lamiids</taxon>
        <taxon>Lamiales</taxon>
        <taxon>Bignoniaceae</taxon>
        <taxon>Crescentiina</taxon>
        <taxon>Tabebuia alliance</taxon>
        <taxon>Handroanthus</taxon>
    </lineage>
</organism>
<dbReference type="AlphaFoldDB" id="A0A2G9H7D7"/>
<evidence type="ECO:0000256" key="6">
    <source>
        <dbReference type="ARBA" id="ARBA00047554"/>
    </source>
</evidence>
<comment type="function">
    <text evidence="1 7">Catalyzes the 6-electron oxidation of protoporphyrinogen-IX to form protoporphyrin-IX.</text>
</comment>
<evidence type="ECO:0000256" key="3">
    <source>
        <dbReference type="ARBA" id="ARBA00010551"/>
    </source>
</evidence>